<dbReference type="Proteomes" id="UP000008630">
    <property type="component" value="Chromosome"/>
</dbReference>
<gene>
    <name evidence="3" type="ordered locus">Bache_0544</name>
</gene>
<dbReference type="STRING" id="693979.Bache_0544"/>
<feature type="domain" description="Glycosyltransferase 2-like" evidence="2">
    <location>
        <begin position="4"/>
        <end position="103"/>
    </location>
</feature>
<name>E6SW44_BACT6</name>
<protein>
    <submittedName>
        <fullName evidence="3">Glycosyl transferase family 2</fullName>
    </submittedName>
</protein>
<dbReference type="CDD" id="cd02511">
    <property type="entry name" value="Beta4Glucosyltransferase"/>
    <property type="match status" value="1"/>
</dbReference>
<dbReference type="InterPro" id="IPR029044">
    <property type="entry name" value="Nucleotide-diphossugar_trans"/>
</dbReference>
<dbReference type="PANTHER" id="PTHR43630">
    <property type="entry name" value="POLY-BETA-1,6-N-ACETYL-D-GLUCOSAMINE SYNTHASE"/>
    <property type="match status" value="1"/>
</dbReference>
<dbReference type="SUPFAM" id="SSF53448">
    <property type="entry name" value="Nucleotide-diphospho-sugar transferases"/>
    <property type="match status" value="1"/>
</dbReference>
<comment type="similarity">
    <text evidence="1">Belongs to the glycosyltransferase 2 family. WaaE/KdtX subfamily.</text>
</comment>
<reference key="1">
    <citation type="submission" date="2010-11" db="EMBL/GenBank/DDBJ databases">
        <title>The complete genome of Bacteroides helcogenes P 36-108.</title>
        <authorList>
            <consortium name="US DOE Joint Genome Institute (JGI-PGF)"/>
            <person name="Lucas S."/>
            <person name="Copeland A."/>
            <person name="Lapidus A."/>
            <person name="Bruce D."/>
            <person name="Goodwin L."/>
            <person name="Pitluck S."/>
            <person name="Kyrpides N."/>
            <person name="Mavromatis K."/>
            <person name="Ivanova N."/>
            <person name="Zeytun A."/>
            <person name="Brettin T."/>
            <person name="Detter J.C."/>
            <person name="Tapia R."/>
            <person name="Han C."/>
            <person name="Land M."/>
            <person name="Hauser L."/>
            <person name="Markowitz V."/>
            <person name="Cheng J.-F."/>
            <person name="Hugenholtz P."/>
            <person name="Woyke T."/>
            <person name="Wu D."/>
            <person name="Gronow S."/>
            <person name="Wellnitz S."/>
            <person name="Brambilla E."/>
            <person name="Klenk H.-P."/>
            <person name="Eisen J.A."/>
        </authorList>
    </citation>
    <scope>NUCLEOTIDE SEQUENCE</scope>
    <source>
        <strain>P 36-108</strain>
    </source>
</reference>
<evidence type="ECO:0000313" key="4">
    <source>
        <dbReference type="Proteomes" id="UP000008630"/>
    </source>
</evidence>
<dbReference type="PATRIC" id="fig|693979.3.peg.583"/>
<dbReference type="PANTHER" id="PTHR43630:SF2">
    <property type="entry name" value="GLYCOSYLTRANSFERASE"/>
    <property type="match status" value="1"/>
</dbReference>
<dbReference type="GO" id="GO:0016740">
    <property type="term" value="F:transferase activity"/>
    <property type="evidence" value="ECO:0007669"/>
    <property type="project" value="UniProtKB-KW"/>
</dbReference>
<dbReference type="Gene3D" id="3.90.550.10">
    <property type="entry name" value="Spore Coat Polysaccharide Biosynthesis Protein SpsA, Chain A"/>
    <property type="match status" value="1"/>
</dbReference>
<dbReference type="Pfam" id="PF00535">
    <property type="entry name" value="Glycos_transf_2"/>
    <property type="match status" value="1"/>
</dbReference>
<dbReference type="RefSeq" id="WP_013546185.1">
    <property type="nucleotide sequence ID" value="NC_014933.1"/>
</dbReference>
<sequence length="258" mass="30388">MKISIVINTYNAEKHLKEVLESVKGFDEILVCDMESTDHTIKIAQEYGCKIVTFEKKNYNIVEPARQFAIEQTSHSWVLVVDADEVVTKELRDYLYANISREDCPDGILIPRKNYFMGKFMHCYYPDHILRFFKKEKTYWPPIIHVSPEVKGTLYKIPPKRKELAFEHLANDLVSDIVRKTNDYTENEVTKKAHKHYTVFALLHRPLFRFFKGYILKQGFRDGVPGFIRACLDGYYQFVMVAKILERQHRKGITAKQR</sequence>
<dbReference type="KEGG" id="bhl:Bache_0544"/>
<dbReference type="OrthoDB" id="9815923at2"/>
<dbReference type="HOGENOM" id="CLU_065962_1_0_10"/>
<proteinExistence type="inferred from homology"/>
<dbReference type="EMBL" id="CP002352">
    <property type="protein sequence ID" value="ADV42569.1"/>
    <property type="molecule type" value="Genomic_DNA"/>
</dbReference>
<dbReference type="InterPro" id="IPR001173">
    <property type="entry name" value="Glyco_trans_2-like"/>
</dbReference>
<accession>E6SW44</accession>
<evidence type="ECO:0000256" key="1">
    <source>
        <dbReference type="ARBA" id="ARBA00038494"/>
    </source>
</evidence>
<organism evidence="3 4">
    <name type="scientific">Bacteroides helcogenes (strain ATCC 35417 / DSM 20613 / JCM 6297 / CCUG 15421 / P 36-108)</name>
    <dbReference type="NCBI Taxonomy" id="693979"/>
    <lineage>
        <taxon>Bacteria</taxon>
        <taxon>Pseudomonadati</taxon>
        <taxon>Bacteroidota</taxon>
        <taxon>Bacteroidia</taxon>
        <taxon>Bacteroidales</taxon>
        <taxon>Bacteroidaceae</taxon>
        <taxon>Bacteroides</taxon>
    </lineage>
</organism>
<dbReference type="AlphaFoldDB" id="E6SW44"/>
<keyword evidence="4" id="KW-1185">Reference proteome</keyword>
<dbReference type="eggNOG" id="COG1216">
    <property type="taxonomic scope" value="Bacteria"/>
</dbReference>
<reference evidence="3 4" key="2">
    <citation type="journal article" date="2011" name="Stand. Genomic Sci.">
        <title>Complete genome sequence of Bacteroides helcogenes type strain (P 36-108).</title>
        <authorList>
            <person name="Pati A."/>
            <person name="Gronow S."/>
            <person name="Zeytun A."/>
            <person name="Lapidus A."/>
            <person name="Nolan M."/>
            <person name="Hammon N."/>
            <person name="Deshpande S."/>
            <person name="Cheng J.F."/>
            <person name="Tapia R."/>
            <person name="Han C."/>
            <person name="Goodwin L."/>
            <person name="Pitluck S."/>
            <person name="Liolios K."/>
            <person name="Pagani I."/>
            <person name="Ivanova N."/>
            <person name="Mavromatis K."/>
            <person name="Chen A."/>
            <person name="Palaniappan K."/>
            <person name="Land M."/>
            <person name="Hauser L."/>
            <person name="Chang Y.J."/>
            <person name="Jeffries C.D."/>
            <person name="Detter J.C."/>
            <person name="Brambilla E."/>
            <person name="Rohde M."/>
            <person name="Goker M."/>
            <person name="Woyke T."/>
            <person name="Bristow J."/>
            <person name="Eisen J.A."/>
            <person name="Markowitz V."/>
            <person name="Hugenholtz P."/>
            <person name="Kyrpides N.C."/>
            <person name="Klenk H.P."/>
            <person name="Lucas S."/>
        </authorList>
    </citation>
    <scope>NUCLEOTIDE SEQUENCE [LARGE SCALE GENOMIC DNA]</scope>
    <source>
        <strain evidence="4">ATCC 35417 / DSM 20613 / JCM 6297 / CCUG 15421 / P 36-108</strain>
    </source>
</reference>
<evidence type="ECO:0000259" key="2">
    <source>
        <dbReference type="Pfam" id="PF00535"/>
    </source>
</evidence>
<evidence type="ECO:0000313" key="3">
    <source>
        <dbReference type="EMBL" id="ADV42569.1"/>
    </source>
</evidence>
<keyword evidence="3" id="KW-0808">Transferase</keyword>